<gene>
    <name evidence="2" type="ORF">ENS19_00295</name>
</gene>
<dbReference type="Gene3D" id="1.20.58.2050">
    <property type="match status" value="1"/>
</dbReference>
<proteinExistence type="predicted"/>
<dbReference type="SUPFAM" id="SSF160059">
    <property type="entry name" value="PriA/YqbF domain"/>
    <property type="match status" value="1"/>
</dbReference>
<dbReference type="AlphaFoldDB" id="A0A7C3F9E9"/>
<comment type="caution">
    <text evidence="2">The sequence shown here is derived from an EMBL/GenBank/DDBJ whole genome shotgun (WGS) entry which is preliminary data.</text>
</comment>
<reference evidence="2" key="1">
    <citation type="journal article" date="2020" name="mSystems">
        <title>Genome- and Community-Level Interaction Insights into Carbon Utilization and Element Cycling Functions of Hydrothermarchaeota in Hydrothermal Sediment.</title>
        <authorList>
            <person name="Zhou Z."/>
            <person name="Liu Y."/>
            <person name="Xu W."/>
            <person name="Pan J."/>
            <person name="Luo Z.H."/>
            <person name="Li M."/>
        </authorList>
    </citation>
    <scope>NUCLEOTIDE SEQUENCE [LARGE SCALE GENOMIC DNA]</scope>
    <source>
        <strain evidence="2">SpSt-468</strain>
    </source>
</reference>
<dbReference type="Pfam" id="PF05916">
    <property type="entry name" value="Sld5"/>
    <property type="match status" value="1"/>
</dbReference>
<evidence type="ECO:0000259" key="1">
    <source>
        <dbReference type="Pfam" id="PF05916"/>
    </source>
</evidence>
<accession>A0A7C3F9E9</accession>
<sequence length="191" mass="21835">MPKRSSESIMFAQFLYEEDLVSVTFLRQLQPISAGGAQIGPFEEGKEGKIPLWVAKALEADGAVKINWEEGSLKPSELYKLSWKEEKNEGISQLPKHFYPKLRALLSALNEAIKKNPTHTLLNEQRQSIMKAQDLINCRLQKILRLAMERNPSKALTEALEPEERALYSAIRSEIDDWRLKLLSEETKRGE</sequence>
<dbReference type="EMBL" id="DSTX01000001">
    <property type="protein sequence ID" value="HFK19707.1"/>
    <property type="molecule type" value="Genomic_DNA"/>
</dbReference>
<feature type="domain" description="GINS subunit" evidence="1">
    <location>
        <begin position="73"/>
        <end position="180"/>
    </location>
</feature>
<name>A0A7C3F9E9_9CREN</name>
<dbReference type="InterPro" id="IPR021151">
    <property type="entry name" value="GINS_A"/>
</dbReference>
<evidence type="ECO:0000313" key="2">
    <source>
        <dbReference type="EMBL" id="HFK19707.1"/>
    </source>
</evidence>
<dbReference type="CDD" id="cd11714">
    <property type="entry name" value="GINS_A_archaea"/>
    <property type="match status" value="1"/>
</dbReference>
<protein>
    <submittedName>
        <fullName evidence="2">DNA replication complex GINS family protein</fullName>
    </submittedName>
</protein>
<organism evidence="2">
    <name type="scientific">Candidatus Methanomethylicus mesodigestus</name>
    <dbReference type="NCBI Taxonomy" id="1867258"/>
    <lineage>
        <taxon>Archaea</taxon>
        <taxon>Thermoproteota</taxon>
        <taxon>Methanosuratincolia</taxon>
        <taxon>Candidatus Methanomethylicales</taxon>
        <taxon>Candidatus Methanomethylicaceae</taxon>
        <taxon>Candidatus Methanomethylicus</taxon>
    </lineage>
</organism>
<dbReference type="InterPro" id="IPR038437">
    <property type="entry name" value="GINS_Psf3_sf"/>
</dbReference>